<proteinExistence type="predicted"/>
<keyword evidence="2" id="KW-1185">Reference proteome</keyword>
<evidence type="ECO:0000313" key="1">
    <source>
        <dbReference type="EMBL" id="MFI0915368.1"/>
    </source>
</evidence>
<dbReference type="RefSeq" id="WP_397614957.1">
    <property type="nucleotide sequence ID" value="NZ_JBIRRB010000021.1"/>
</dbReference>
<accession>A0ABW7THL8</accession>
<dbReference type="Proteomes" id="UP001611162">
    <property type="component" value="Unassembled WGS sequence"/>
</dbReference>
<protein>
    <submittedName>
        <fullName evidence="1">TnsA-like heteromeric transposase endonuclease subunit</fullName>
    </submittedName>
</protein>
<dbReference type="NCBIfam" id="NF033179">
    <property type="entry name" value="TnsA_like_Actin"/>
    <property type="match status" value="1"/>
</dbReference>
<evidence type="ECO:0000313" key="2">
    <source>
        <dbReference type="Proteomes" id="UP001611162"/>
    </source>
</evidence>
<organism evidence="1 2">
    <name type="scientific">Streptomyces abikoensis</name>
    <dbReference type="NCBI Taxonomy" id="97398"/>
    <lineage>
        <taxon>Bacteria</taxon>
        <taxon>Bacillati</taxon>
        <taxon>Actinomycetota</taxon>
        <taxon>Actinomycetes</taxon>
        <taxon>Kitasatosporales</taxon>
        <taxon>Streptomycetaceae</taxon>
        <taxon>Streptomyces</taxon>
    </lineage>
</organism>
<name>A0ABW7THL8_9ACTN</name>
<gene>
    <name evidence="1" type="ORF">ACH4TF_33790</name>
</gene>
<sequence length="243" mass="27333">MPGPEPEVTSVRVSVRLRGGGIEERAWDTVPAAFLQSAAPWRTFRWYEGQRHYSGTYWSATTGDHVIYESRLELARLLFADFDPSVRGIVAQPFLLTAVVDGRPCRHIPDYLLTGDDGPVVVDVKPACRLLRPEVERTLGWTRQAVQTRGWRYEVFHEPSPVVLANIRFLAGYRRFWLLRPGLVEELRGTGLDGMTLGRAVASVPGHAEEHVRAAVYHLLWNGHVTVDLGRPLSSSQVLRRSS</sequence>
<comment type="caution">
    <text evidence="1">The sequence shown here is derived from an EMBL/GenBank/DDBJ whole genome shotgun (WGS) entry which is preliminary data.</text>
</comment>
<reference evidence="1 2" key="1">
    <citation type="submission" date="2024-10" db="EMBL/GenBank/DDBJ databases">
        <title>The Natural Products Discovery Center: Release of the First 8490 Sequenced Strains for Exploring Actinobacteria Biosynthetic Diversity.</title>
        <authorList>
            <person name="Kalkreuter E."/>
            <person name="Kautsar S.A."/>
            <person name="Yang D."/>
            <person name="Bader C.D."/>
            <person name="Teijaro C.N."/>
            <person name="Fluegel L."/>
            <person name="Davis C.M."/>
            <person name="Simpson J.R."/>
            <person name="Lauterbach L."/>
            <person name="Steele A.D."/>
            <person name="Gui C."/>
            <person name="Meng S."/>
            <person name="Li G."/>
            <person name="Viehrig K."/>
            <person name="Ye F."/>
            <person name="Su P."/>
            <person name="Kiefer A.F."/>
            <person name="Nichols A."/>
            <person name="Cepeda A.J."/>
            <person name="Yan W."/>
            <person name="Fan B."/>
            <person name="Jiang Y."/>
            <person name="Adhikari A."/>
            <person name="Zheng C.-J."/>
            <person name="Schuster L."/>
            <person name="Cowan T.M."/>
            <person name="Smanski M.J."/>
            <person name="Chevrette M.G."/>
            <person name="De Carvalho L.P.S."/>
            <person name="Shen B."/>
        </authorList>
    </citation>
    <scope>NUCLEOTIDE SEQUENCE [LARGE SCALE GENOMIC DNA]</scope>
    <source>
        <strain evidence="1 2">NPDC020979</strain>
    </source>
</reference>
<dbReference type="InterPro" id="IPR048000">
    <property type="entry name" value="TnsA-like"/>
</dbReference>
<dbReference type="EMBL" id="JBIRRB010000021">
    <property type="protein sequence ID" value="MFI0915368.1"/>
    <property type="molecule type" value="Genomic_DNA"/>
</dbReference>